<dbReference type="GO" id="GO:0042602">
    <property type="term" value="F:riboflavin reductase (NADPH) activity"/>
    <property type="evidence" value="ECO:0007669"/>
    <property type="project" value="TreeGrafter"/>
</dbReference>
<evidence type="ECO:0000313" key="3">
    <source>
        <dbReference type="Proteomes" id="UP000813385"/>
    </source>
</evidence>
<dbReference type="InterPro" id="IPR036291">
    <property type="entry name" value="NAD(P)-bd_dom_sf"/>
</dbReference>
<comment type="similarity">
    <text evidence="1">Belongs to the avfA family.</text>
</comment>
<protein>
    <recommendedName>
        <fullName evidence="4">NAD(P)-binding domain-containing protein</fullName>
    </recommendedName>
</protein>
<sequence length="266" mass="28798">MTSSNPSLTIAFFGATGNLLSNVLAPSLAAGHRCIALVRSAEKLHQVLSTLGVSKDALTNLTIIEDSARSPLAVRQVLRHDPDLIISGLTSGPIFHLNPFRPVTMIDPTLIGDAAEILITALRELQAEEAVSKKPLYVQISSVGLARRRDIPLLLIPLYHWLLPQPQADTAVMEKLVVRTAQEDNSPLGGYVMIRPPLLTDGEPRGAKGLRVGWVRHDDDPKPSGDETPGPIIGYTVSRRDLAAWIFDQVVQGGDKWAGLCVNVAY</sequence>
<dbReference type="OrthoDB" id="63935at2759"/>
<evidence type="ECO:0000256" key="1">
    <source>
        <dbReference type="ARBA" id="ARBA00038376"/>
    </source>
</evidence>
<organism evidence="2 3">
    <name type="scientific">Plectosphaerella cucumerina</name>
    <dbReference type="NCBI Taxonomy" id="40658"/>
    <lineage>
        <taxon>Eukaryota</taxon>
        <taxon>Fungi</taxon>
        <taxon>Dikarya</taxon>
        <taxon>Ascomycota</taxon>
        <taxon>Pezizomycotina</taxon>
        <taxon>Sordariomycetes</taxon>
        <taxon>Hypocreomycetidae</taxon>
        <taxon>Glomerellales</taxon>
        <taxon>Plectosphaerellaceae</taxon>
        <taxon>Plectosphaerella</taxon>
    </lineage>
</organism>
<evidence type="ECO:0000313" key="2">
    <source>
        <dbReference type="EMBL" id="KAH7353791.1"/>
    </source>
</evidence>
<name>A0A8K0TE58_9PEZI</name>
<dbReference type="Proteomes" id="UP000813385">
    <property type="component" value="Unassembled WGS sequence"/>
</dbReference>
<dbReference type="GO" id="GO:0004074">
    <property type="term" value="F:biliverdin reductase [NAD(P)H] activity"/>
    <property type="evidence" value="ECO:0007669"/>
    <property type="project" value="TreeGrafter"/>
</dbReference>
<dbReference type="PANTHER" id="PTHR43355:SF2">
    <property type="entry name" value="FLAVIN REDUCTASE (NADPH)"/>
    <property type="match status" value="1"/>
</dbReference>
<proteinExistence type="inferred from homology"/>
<dbReference type="EMBL" id="JAGPXD010000005">
    <property type="protein sequence ID" value="KAH7353791.1"/>
    <property type="molecule type" value="Genomic_DNA"/>
</dbReference>
<dbReference type="SUPFAM" id="SSF51735">
    <property type="entry name" value="NAD(P)-binding Rossmann-fold domains"/>
    <property type="match status" value="1"/>
</dbReference>
<accession>A0A8K0TE58</accession>
<dbReference type="InterPro" id="IPR051606">
    <property type="entry name" value="Polyketide_Oxido-like"/>
</dbReference>
<dbReference type="PANTHER" id="PTHR43355">
    <property type="entry name" value="FLAVIN REDUCTASE (NADPH)"/>
    <property type="match status" value="1"/>
</dbReference>
<gene>
    <name evidence="2" type="ORF">B0T11DRAFT_331704</name>
</gene>
<dbReference type="Gene3D" id="3.40.50.720">
    <property type="entry name" value="NAD(P)-binding Rossmann-like Domain"/>
    <property type="match status" value="1"/>
</dbReference>
<reference evidence="2" key="1">
    <citation type="journal article" date="2021" name="Nat. Commun.">
        <title>Genetic determinants of endophytism in the Arabidopsis root mycobiome.</title>
        <authorList>
            <person name="Mesny F."/>
            <person name="Miyauchi S."/>
            <person name="Thiergart T."/>
            <person name="Pickel B."/>
            <person name="Atanasova L."/>
            <person name="Karlsson M."/>
            <person name="Huettel B."/>
            <person name="Barry K.W."/>
            <person name="Haridas S."/>
            <person name="Chen C."/>
            <person name="Bauer D."/>
            <person name="Andreopoulos W."/>
            <person name="Pangilinan J."/>
            <person name="LaButti K."/>
            <person name="Riley R."/>
            <person name="Lipzen A."/>
            <person name="Clum A."/>
            <person name="Drula E."/>
            <person name="Henrissat B."/>
            <person name="Kohler A."/>
            <person name="Grigoriev I.V."/>
            <person name="Martin F.M."/>
            <person name="Hacquard S."/>
        </authorList>
    </citation>
    <scope>NUCLEOTIDE SEQUENCE</scope>
    <source>
        <strain evidence="2">MPI-CAGE-AT-0016</strain>
    </source>
</reference>
<evidence type="ECO:0008006" key="4">
    <source>
        <dbReference type="Google" id="ProtNLM"/>
    </source>
</evidence>
<dbReference type="AlphaFoldDB" id="A0A8K0TE58"/>
<comment type="caution">
    <text evidence="2">The sequence shown here is derived from an EMBL/GenBank/DDBJ whole genome shotgun (WGS) entry which is preliminary data.</text>
</comment>
<keyword evidence="3" id="KW-1185">Reference proteome</keyword>